<dbReference type="AlphaFoldDB" id="A0AAE1AZ51"/>
<comment type="caution">
    <text evidence="1">The sequence shown here is derived from an EMBL/GenBank/DDBJ whole genome shotgun (WGS) entry which is preliminary data.</text>
</comment>
<dbReference type="Proteomes" id="UP001283361">
    <property type="component" value="Unassembled WGS sequence"/>
</dbReference>
<evidence type="ECO:0000313" key="2">
    <source>
        <dbReference type="Proteomes" id="UP001283361"/>
    </source>
</evidence>
<reference evidence="1" key="1">
    <citation type="journal article" date="2023" name="G3 (Bethesda)">
        <title>A reference genome for the long-term kleptoplast-retaining sea slug Elysia crispata morphotype clarki.</title>
        <authorList>
            <person name="Eastman K.E."/>
            <person name="Pendleton A.L."/>
            <person name="Shaikh M.A."/>
            <person name="Suttiyut T."/>
            <person name="Ogas R."/>
            <person name="Tomko P."/>
            <person name="Gavelis G."/>
            <person name="Widhalm J.R."/>
            <person name="Wisecaver J.H."/>
        </authorList>
    </citation>
    <scope>NUCLEOTIDE SEQUENCE</scope>
    <source>
        <strain evidence="1">ECLA1</strain>
    </source>
</reference>
<sequence length="123" mass="13521">MWVVKVAGVWSAYGQERTAQCSSISRKITGPTGLGRHTYPECLWAPSKRLSTSGQGTDPRELPNRGLRGLALQRNGFQLVQSHETLLSRPASPAEAISPGLTDVLYLAELRLQKRSHTRAIKV</sequence>
<dbReference type="EMBL" id="JAWDGP010000957">
    <property type="protein sequence ID" value="KAK3795966.1"/>
    <property type="molecule type" value="Genomic_DNA"/>
</dbReference>
<name>A0AAE1AZ51_9GAST</name>
<accession>A0AAE1AZ51</accession>
<evidence type="ECO:0000313" key="1">
    <source>
        <dbReference type="EMBL" id="KAK3795966.1"/>
    </source>
</evidence>
<organism evidence="1 2">
    <name type="scientific">Elysia crispata</name>
    <name type="common">lettuce slug</name>
    <dbReference type="NCBI Taxonomy" id="231223"/>
    <lineage>
        <taxon>Eukaryota</taxon>
        <taxon>Metazoa</taxon>
        <taxon>Spiralia</taxon>
        <taxon>Lophotrochozoa</taxon>
        <taxon>Mollusca</taxon>
        <taxon>Gastropoda</taxon>
        <taxon>Heterobranchia</taxon>
        <taxon>Euthyneura</taxon>
        <taxon>Panpulmonata</taxon>
        <taxon>Sacoglossa</taxon>
        <taxon>Placobranchoidea</taxon>
        <taxon>Plakobranchidae</taxon>
        <taxon>Elysia</taxon>
    </lineage>
</organism>
<keyword evidence="2" id="KW-1185">Reference proteome</keyword>
<proteinExistence type="predicted"/>
<protein>
    <submittedName>
        <fullName evidence="1">Uncharacterized protein</fullName>
    </submittedName>
</protein>
<gene>
    <name evidence="1" type="ORF">RRG08_042960</name>
</gene>